<accession>A0A0B7GZP9</accession>
<organism evidence="1 2">
    <name type="scientific">Capnocytophaga cynodegmi</name>
    <dbReference type="NCBI Taxonomy" id="28189"/>
    <lineage>
        <taxon>Bacteria</taxon>
        <taxon>Pseudomonadati</taxon>
        <taxon>Bacteroidota</taxon>
        <taxon>Flavobacteriia</taxon>
        <taxon>Flavobacteriales</taxon>
        <taxon>Flavobacteriaceae</taxon>
        <taxon>Capnocytophaga</taxon>
    </lineage>
</organism>
<proteinExistence type="predicted"/>
<evidence type="ECO:0000313" key="1">
    <source>
        <dbReference type="EMBL" id="CEN32630.1"/>
    </source>
</evidence>
<keyword evidence="2" id="KW-1185">Reference proteome</keyword>
<sequence length="54" mass="6084">MGKNIILLQSCDHNLLISGRLKGILNNNNPVENKIPIQKSATNGINQYFLFFEP</sequence>
<protein>
    <submittedName>
        <fullName evidence="1">Uncharacterized protein</fullName>
    </submittedName>
</protein>
<gene>
    <name evidence="1" type="ORF">CCYN2B_110149</name>
</gene>
<reference evidence="2" key="1">
    <citation type="submission" date="2015-01" db="EMBL/GenBank/DDBJ databases">
        <authorList>
            <person name="MANFREDI Pablo"/>
        </authorList>
    </citation>
    <scope>NUCLEOTIDE SEQUENCE [LARGE SCALE GENOMIC DNA]</scope>
    <source>
        <strain evidence="2">Ccyn2B</strain>
    </source>
</reference>
<name>A0A0B7GZP9_9FLAO</name>
<evidence type="ECO:0000313" key="2">
    <source>
        <dbReference type="Proteomes" id="UP000038055"/>
    </source>
</evidence>
<dbReference type="AlphaFoldDB" id="A0A0B7GZP9"/>
<dbReference type="EMBL" id="CDOD01000003">
    <property type="protein sequence ID" value="CEN32630.1"/>
    <property type="molecule type" value="Genomic_DNA"/>
</dbReference>
<dbReference type="Proteomes" id="UP000038055">
    <property type="component" value="Unassembled WGS sequence"/>
</dbReference>